<dbReference type="EMBL" id="WWNE01000018">
    <property type="protein sequence ID" value="NBG67442.1"/>
    <property type="molecule type" value="Genomic_DNA"/>
</dbReference>
<name>A0A6N9NNK5_9FLAO</name>
<sequence>MSTKHAIDNIPGLKNIKGICYSPAPSDDAPAPPQKFFDTDFTNSCFPLLWDDANSGRGDIKNLASMGVNFIHLYNWSVPPAPGAALGSYQRSHTTFLKKCGDEGINVFIPISNYFLEQIHSGNGSTVKTQIAAMVNEAYNGGTTPYGGAAMWGIGNEYDLAPSSEFGVDDVVTAMEYLVDAEKLQKIESANLLPVTSPVSFAVLKGASGPGIEGVKALKTAIEASSKLGKSFWQTRFVASTNPNNSGSFVNNYIANTFPQAFPDTYFFFSEMGIDILAGSSVTTEKEQADYVLDQLNNTSPSGNFVGRCVFQFLDQTAMKSGSQATFGMNKFSGNSTEGIIQPQNYVPGGGASYKVDTLTKKPLYNSVMSSYNPLK</sequence>
<dbReference type="Gene3D" id="3.20.20.80">
    <property type="entry name" value="Glycosidases"/>
    <property type="match status" value="1"/>
</dbReference>
<dbReference type="AlphaFoldDB" id="A0A6N9NNK5"/>
<proteinExistence type="predicted"/>
<comment type="caution">
    <text evidence="1">The sequence shown here is derived from an EMBL/GenBank/DDBJ whole genome shotgun (WGS) entry which is preliminary data.</text>
</comment>
<evidence type="ECO:0000313" key="1">
    <source>
        <dbReference type="EMBL" id="NBG67442.1"/>
    </source>
</evidence>
<protein>
    <submittedName>
        <fullName evidence="1">Uncharacterized protein</fullName>
    </submittedName>
</protein>
<evidence type="ECO:0000313" key="2">
    <source>
        <dbReference type="Proteomes" id="UP000470771"/>
    </source>
</evidence>
<organism evidence="1 2">
    <name type="scientific">Acidiluteibacter ferrifornacis</name>
    <dbReference type="NCBI Taxonomy" id="2692424"/>
    <lineage>
        <taxon>Bacteria</taxon>
        <taxon>Pseudomonadati</taxon>
        <taxon>Bacteroidota</taxon>
        <taxon>Flavobacteriia</taxon>
        <taxon>Flavobacteriales</taxon>
        <taxon>Cryomorphaceae</taxon>
        <taxon>Acidiluteibacter</taxon>
    </lineage>
</organism>
<dbReference type="RefSeq" id="WP_160634386.1">
    <property type="nucleotide sequence ID" value="NZ_WWNE01000018.1"/>
</dbReference>
<accession>A0A6N9NNK5</accession>
<dbReference type="Proteomes" id="UP000470771">
    <property type="component" value="Unassembled WGS sequence"/>
</dbReference>
<dbReference type="SUPFAM" id="SSF51445">
    <property type="entry name" value="(Trans)glycosidases"/>
    <property type="match status" value="1"/>
</dbReference>
<keyword evidence="2" id="KW-1185">Reference proteome</keyword>
<dbReference type="InterPro" id="IPR017853">
    <property type="entry name" value="GH"/>
</dbReference>
<reference evidence="1 2" key="1">
    <citation type="submission" date="2019-12" db="EMBL/GenBank/DDBJ databases">
        <authorList>
            <person name="Zhao J."/>
        </authorList>
    </citation>
    <scope>NUCLEOTIDE SEQUENCE [LARGE SCALE GENOMIC DNA]</scope>
    <source>
        <strain evidence="1 2">S-15</strain>
    </source>
</reference>
<gene>
    <name evidence="1" type="ORF">GQN54_15045</name>
</gene>